<gene>
    <name evidence="1" type="ORF">ADUPG1_001685</name>
</gene>
<accession>A0ABQ5KGZ5</accession>
<dbReference type="EMBL" id="BQXS01001549">
    <property type="protein sequence ID" value="GKT30763.1"/>
    <property type="molecule type" value="Genomic_DNA"/>
</dbReference>
<protein>
    <submittedName>
        <fullName evidence="1">Uncharacterized protein</fullName>
    </submittedName>
</protein>
<feature type="non-terminal residue" evidence="1">
    <location>
        <position position="1"/>
    </location>
</feature>
<sequence>RRKEDTVRRDQFRGLVYGSDQNVSACCMKFAAELSSQSGEYSEDQSSESDYDVFGLECEKEMEEDIQKDSQVKLGKEMSLGAGAAITQKVYKSSRSLSDYDIYFPLVARVRICDEILWTAVTGSLPPPVPSPARYPKYRSLPFFSVKDSRLKDVKASNVLAMIQSLEQMTGDRPAEVDVGS</sequence>
<keyword evidence="2" id="KW-1185">Reference proteome</keyword>
<name>A0ABQ5KGZ5_9EUKA</name>
<proteinExistence type="predicted"/>
<reference evidence="1" key="1">
    <citation type="submission" date="2022-03" db="EMBL/GenBank/DDBJ databases">
        <title>Draft genome sequence of Aduncisulcus paluster, a free-living microaerophilic Fornicata.</title>
        <authorList>
            <person name="Yuyama I."/>
            <person name="Kume K."/>
            <person name="Tamura T."/>
            <person name="Inagaki Y."/>
            <person name="Hashimoto T."/>
        </authorList>
    </citation>
    <scope>NUCLEOTIDE SEQUENCE</scope>
    <source>
        <strain evidence="1">NY0171</strain>
    </source>
</reference>
<evidence type="ECO:0000313" key="2">
    <source>
        <dbReference type="Proteomes" id="UP001057375"/>
    </source>
</evidence>
<comment type="caution">
    <text evidence="1">The sequence shown here is derived from an EMBL/GenBank/DDBJ whole genome shotgun (WGS) entry which is preliminary data.</text>
</comment>
<feature type="non-terminal residue" evidence="1">
    <location>
        <position position="181"/>
    </location>
</feature>
<organism evidence="1 2">
    <name type="scientific">Aduncisulcus paluster</name>
    <dbReference type="NCBI Taxonomy" id="2918883"/>
    <lineage>
        <taxon>Eukaryota</taxon>
        <taxon>Metamonada</taxon>
        <taxon>Carpediemonas-like organisms</taxon>
        <taxon>Aduncisulcus</taxon>
    </lineage>
</organism>
<dbReference type="Proteomes" id="UP001057375">
    <property type="component" value="Unassembled WGS sequence"/>
</dbReference>
<evidence type="ECO:0000313" key="1">
    <source>
        <dbReference type="EMBL" id="GKT30763.1"/>
    </source>
</evidence>